<feature type="compositionally biased region" description="Low complexity" evidence="1">
    <location>
        <begin position="46"/>
        <end position="61"/>
    </location>
</feature>
<dbReference type="STRING" id="8022.A0A060Z1X8"/>
<organism evidence="3 4">
    <name type="scientific">Oncorhynchus mykiss</name>
    <name type="common">Rainbow trout</name>
    <name type="synonym">Salmo gairdneri</name>
    <dbReference type="NCBI Taxonomy" id="8022"/>
    <lineage>
        <taxon>Eukaryota</taxon>
        <taxon>Metazoa</taxon>
        <taxon>Chordata</taxon>
        <taxon>Craniata</taxon>
        <taxon>Vertebrata</taxon>
        <taxon>Euteleostomi</taxon>
        <taxon>Actinopterygii</taxon>
        <taxon>Neopterygii</taxon>
        <taxon>Teleostei</taxon>
        <taxon>Protacanthopterygii</taxon>
        <taxon>Salmoniformes</taxon>
        <taxon>Salmonidae</taxon>
        <taxon>Salmoninae</taxon>
        <taxon>Oncorhynchus</taxon>
    </lineage>
</organism>
<dbReference type="InterPro" id="IPR051587">
    <property type="entry name" value="Adhesion_GPCR"/>
</dbReference>
<evidence type="ECO:0000256" key="1">
    <source>
        <dbReference type="SAM" id="MobiDB-lite"/>
    </source>
</evidence>
<feature type="transmembrane region" description="Helical" evidence="2">
    <location>
        <begin position="6"/>
        <end position="31"/>
    </location>
</feature>
<proteinExistence type="predicted"/>
<dbReference type="PaxDb" id="8022-A0A060Z1X8"/>
<gene>
    <name evidence="3" type="ORF">GSONMT00047259001</name>
</gene>
<dbReference type="AlphaFoldDB" id="A0A060Z1X8"/>
<dbReference type="EMBL" id="FR934610">
    <property type="protein sequence ID" value="CDQ98041.1"/>
    <property type="molecule type" value="Genomic_DNA"/>
</dbReference>
<accession>A0A060Z1X8</accession>
<protein>
    <submittedName>
        <fullName evidence="3">Uncharacterized protein</fullName>
    </submittedName>
</protein>
<name>A0A060Z1X8_ONCMY</name>
<keyword evidence="2" id="KW-0812">Transmembrane</keyword>
<reference evidence="3" key="2">
    <citation type="submission" date="2014-03" db="EMBL/GenBank/DDBJ databases">
        <authorList>
            <person name="Genoscope - CEA"/>
        </authorList>
    </citation>
    <scope>NUCLEOTIDE SEQUENCE</scope>
</reference>
<reference evidence="3" key="1">
    <citation type="journal article" date="2014" name="Nat. Commun.">
        <title>The rainbow trout genome provides novel insights into evolution after whole-genome duplication in vertebrates.</title>
        <authorList>
            <person name="Berthelot C."/>
            <person name="Brunet F."/>
            <person name="Chalopin D."/>
            <person name="Juanchich A."/>
            <person name="Bernard M."/>
            <person name="Noel B."/>
            <person name="Bento P."/>
            <person name="Da Silva C."/>
            <person name="Labadie K."/>
            <person name="Alberti A."/>
            <person name="Aury J.M."/>
            <person name="Louis A."/>
            <person name="Dehais P."/>
            <person name="Bardou P."/>
            <person name="Montfort J."/>
            <person name="Klopp C."/>
            <person name="Cabau C."/>
            <person name="Gaspin C."/>
            <person name="Thorgaard G.H."/>
            <person name="Boussaha M."/>
            <person name="Quillet E."/>
            <person name="Guyomard R."/>
            <person name="Galiana D."/>
            <person name="Bobe J."/>
            <person name="Volff J.N."/>
            <person name="Genet C."/>
            <person name="Wincker P."/>
            <person name="Jaillon O."/>
            <person name="Roest Crollius H."/>
            <person name="Guiguen Y."/>
        </authorList>
    </citation>
    <scope>NUCLEOTIDE SEQUENCE [LARGE SCALE GENOMIC DNA]</scope>
</reference>
<dbReference type="PANTHER" id="PTHR45813">
    <property type="entry name" value="IG-LIKE DOMAIN-CONTAINING PROTEIN"/>
    <property type="match status" value="1"/>
</dbReference>
<keyword evidence="2" id="KW-0472">Membrane</keyword>
<dbReference type="PANTHER" id="PTHR45813:SF4">
    <property type="entry name" value="ADHESION G PROTEIN-COUPLED RECEPTOR F5"/>
    <property type="match status" value="1"/>
</dbReference>
<feature type="region of interest" description="Disordered" evidence="1">
    <location>
        <begin position="40"/>
        <end position="62"/>
    </location>
</feature>
<dbReference type="Gene3D" id="1.20.1070.10">
    <property type="entry name" value="Rhodopsin 7-helix transmembrane proteins"/>
    <property type="match status" value="1"/>
</dbReference>
<keyword evidence="2" id="KW-1133">Transmembrane helix</keyword>
<dbReference type="GO" id="GO:0004930">
    <property type="term" value="F:G protein-coupled receptor activity"/>
    <property type="evidence" value="ECO:0007669"/>
    <property type="project" value="TreeGrafter"/>
</dbReference>
<evidence type="ECO:0000313" key="4">
    <source>
        <dbReference type="Proteomes" id="UP000193380"/>
    </source>
</evidence>
<dbReference type="GO" id="GO:0007189">
    <property type="term" value="P:adenylate cyclase-activating G protein-coupled receptor signaling pathway"/>
    <property type="evidence" value="ECO:0007669"/>
    <property type="project" value="TreeGrafter"/>
</dbReference>
<dbReference type="Proteomes" id="UP000193380">
    <property type="component" value="Unassembled WGS sequence"/>
</dbReference>
<evidence type="ECO:0000313" key="3">
    <source>
        <dbReference type="EMBL" id="CDQ98041.1"/>
    </source>
</evidence>
<evidence type="ECO:0000256" key="2">
    <source>
        <dbReference type="SAM" id="Phobius"/>
    </source>
</evidence>
<sequence>MTTPNNLGIHIVFAIFNSLQGLFILVFGTLLDKKIREALTGRSQVSSNRTRSTSAAPSSSSGLGFFRIRRRNVFNVSAAPTSSTTGAS</sequence>